<protein>
    <submittedName>
        <fullName evidence="15">YadA-like family protein</fullName>
    </submittedName>
</protein>
<feature type="signal peptide" evidence="12">
    <location>
        <begin position="1"/>
        <end position="24"/>
    </location>
</feature>
<dbReference type="InterPro" id="IPR005594">
    <property type="entry name" value="YadA_C"/>
</dbReference>
<keyword evidence="4" id="KW-0813">Transport</keyword>
<dbReference type="SUPFAM" id="SSF54523">
    <property type="entry name" value="Pili subunits"/>
    <property type="match status" value="1"/>
</dbReference>
<accession>A0ABS9MQ41</accession>
<dbReference type="Pfam" id="PF03895">
    <property type="entry name" value="YadA_anchor"/>
    <property type="match status" value="1"/>
</dbReference>
<sequence length="948" mass="98393">MTYKALAAALILGVCFGEMPSASAANAAAATYYQYAVLMDSTDLQKQIEALSKTLSNASYTFSKDGTTLTYASTDPTTKATTTYSYHKQTVGSSTYWVRDGFTMKVEEGYRWEGTNSSGAAVTPSSNTKIVVIANADATDAQKAGILYSTQLASADNGITTLNSDHLFSASETNFTASTNAGIHARSDWDMIIYEGNSVVNAGKTNYSTYFKTATTVSSMPPSPTAGTLYYDQSDGLYKYYSTDGELSSVNPRKLYSILNASTQTAETGIFVINGGKEIYQGNVYGQNNEILLTSTDSSGTIYSYWGGDLYDETLPVSMSSMTVADFNEAVSILENNIEKVHKDNIAHLNFSTATDSSSGVSSGVISLTTNGGADVPGTISIANSGGTGGSGDDLKIVISGSTSDGTTSSFSVNAGSLVAANPASATTTSPDKLTSLSINGTKYEIQDRAVASGTVSYDASGNGNGTATLALNDGSTARVTGLKNTYVASGSVSYDASGNGTGKITLTQNDGSTVTIEGLKDTYTKSASYDSGSSSLVFTRNDGSTYSVSGIASTVAVAAAKTEVKAGSDLVKVTPSADKTDNHTVYTVDVKDMHVKEGSASYTSNGAGTLTLTHQDGTTATVTGLKDTYVTSGTASYDNKGSGTATLTMNDGSKADVTGLKNTYVASGTASYDDKGSGTATLTMNDGTTASVTGLKDTQSRVAAGQNVVVTSSDNEIGTKDYTVSLDAAAARAVVNANAYLSENGINAQGLRITNVAPGEVSTTSTDAVNGSQLYATNQAVEANSNSITQLNRATQELDRKVKKAGANAAALAALHPLEYDEDHLVTVSAGVGGYHGAAATAFGFFVRPTPNLLFSLGGSIASGNDVMGNLGVSYRFGDNSTARYKTKLNVAERVSTLTNENRDLQAKLQSSNMRLEAADKEVKALRAGYESLKAELNKIKAHLNLR</sequence>
<evidence type="ECO:0000256" key="7">
    <source>
        <dbReference type="ARBA" id="ARBA00022729"/>
    </source>
</evidence>
<evidence type="ECO:0000259" key="14">
    <source>
        <dbReference type="Pfam" id="PF05662"/>
    </source>
</evidence>
<reference evidence="15 16" key="1">
    <citation type="submission" date="2022-02" db="EMBL/GenBank/DDBJ databases">
        <title>Mesosutterella porci, a novel member of the family Sutterellaceae from pig feces.</title>
        <authorList>
            <person name="Wylensek D."/>
            <person name="Clavel T."/>
        </authorList>
    </citation>
    <scope>NUCLEOTIDE SEQUENCE [LARGE SCALE GENOMIC DNA]</scope>
    <source>
        <strain evidence="16">oilRF-744-wt-GAM-9</strain>
    </source>
</reference>
<feature type="coiled-coil region" evidence="11">
    <location>
        <begin position="889"/>
        <end position="944"/>
    </location>
</feature>
<evidence type="ECO:0000256" key="3">
    <source>
        <dbReference type="ARBA" id="ARBA00005848"/>
    </source>
</evidence>
<name>A0ABS9MQ41_9BURK</name>
<feature type="chain" id="PRO_5045172210" evidence="12">
    <location>
        <begin position="25"/>
        <end position="948"/>
    </location>
</feature>
<keyword evidence="11" id="KW-0175">Coiled coil</keyword>
<evidence type="ECO:0000259" key="13">
    <source>
        <dbReference type="Pfam" id="PF03895"/>
    </source>
</evidence>
<keyword evidence="7 12" id="KW-0732">Signal</keyword>
<dbReference type="EMBL" id="JAKNCT010000004">
    <property type="protein sequence ID" value="MCG5030733.1"/>
    <property type="molecule type" value="Genomic_DNA"/>
</dbReference>
<keyword evidence="8" id="KW-0653">Protein transport</keyword>
<dbReference type="Pfam" id="PF05662">
    <property type="entry name" value="YadA_stalk"/>
    <property type="match status" value="1"/>
</dbReference>
<dbReference type="InterPro" id="IPR011049">
    <property type="entry name" value="Serralysin-like_metalloprot_C"/>
</dbReference>
<comment type="similarity">
    <text evidence="3">Belongs to the autotransporter-2 (AT-2) (TC 1.B.40) family.</text>
</comment>
<evidence type="ECO:0000256" key="2">
    <source>
        <dbReference type="ARBA" id="ARBA00004442"/>
    </source>
</evidence>
<comment type="subcellular location">
    <subcellularLocation>
        <location evidence="2">Cell outer membrane</location>
    </subcellularLocation>
    <subcellularLocation>
        <location evidence="1">Cell surface</location>
    </subcellularLocation>
</comment>
<evidence type="ECO:0000256" key="6">
    <source>
        <dbReference type="ARBA" id="ARBA00022692"/>
    </source>
</evidence>
<evidence type="ECO:0000313" key="16">
    <source>
        <dbReference type="Proteomes" id="UP001297600"/>
    </source>
</evidence>
<evidence type="ECO:0000256" key="11">
    <source>
        <dbReference type="SAM" id="Coils"/>
    </source>
</evidence>
<comment type="caution">
    <text evidence="15">The sequence shown here is derived from an EMBL/GenBank/DDBJ whole genome shotgun (WGS) entry which is preliminary data.</text>
</comment>
<organism evidence="15 16">
    <name type="scientific">Mesosutterella porci</name>
    <dbReference type="NCBI Taxonomy" id="2915351"/>
    <lineage>
        <taxon>Bacteria</taxon>
        <taxon>Pseudomonadati</taxon>
        <taxon>Pseudomonadota</taxon>
        <taxon>Betaproteobacteria</taxon>
        <taxon>Burkholderiales</taxon>
        <taxon>Sutterellaceae</taxon>
        <taxon>Mesosutterella</taxon>
    </lineage>
</organism>
<gene>
    <name evidence="15" type="ORF">MAF45_04640</name>
</gene>
<evidence type="ECO:0000256" key="10">
    <source>
        <dbReference type="ARBA" id="ARBA00023237"/>
    </source>
</evidence>
<proteinExistence type="inferred from homology"/>
<evidence type="ECO:0000313" key="15">
    <source>
        <dbReference type="EMBL" id="MCG5030733.1"/>
    </source>
</evidence>
<evidence type="ECO:0000256" key="9">
    <source>
        <dbReference type="ARBA" id="ARBA00023136"/>
    </source>
</evidence>
<evidence type="ECO:0000256" key="1">
    <source>
        <dbReference type="ARBA" id="ARBA00004241"/>
    </source>
</evidence>
<dbReference type="InterPro" id="IPR045584">
    <property type="entry name" value="Pilin-like"/>
</dbReference>
<dbReference type="Gene3D" id="3.30.1300.30">
    <property type="entry name" value="GSPII I/J protein-like"/>
    <property type="match status" value="1"/>
</dbReference>
<evidence type="ECO:0000256" key="8">
    <source>
        <dbReference type="ARBA" id="ARBA00022927"/>
    </source>
</evidence>
<dbReference type="Proteomes" id="UP001297600">
    <property type="component" value="Unassembled WGS sequence"/>
</dbReference>
<evidence type="ECO:0000256" key="4">
    <source>
        <dbReference type="ARBA" id="ARBA00022448"/>
    </source>
</evidence>
<keyword evidence="16" id="KW-1185">Reference proteome</keyword>
<dbReference type="InterPro" id="IPR008635">
    <property type="entry name" value="Coiled_stalk_dom"/>
</dbReference>
<keyword evidence="9" id="KW-0472">Membrane</keyword>
<feature type="domain" description="Trimeric autotransporter adhesin YadA-like stalk" evidence="14">
    <location>
        <begin position="753"/>
        <end position="796"/>
    </location>
</feature>
<keyword evidence="5" id="KW-1134">Transmembrane beta strand</keyword>
<evidence type="ECO:0000256" key="12">
    <source>
        <dbReference type="SAM" id="SignalP"/>
    </source>
</evidence>
<feature type="domain" description="Trimeric autotransporter adhesin YadA-like C-terminal membrane anchor" evidence="13">
    <location>
        <begin position="822"/>
        <end position="878"/>
    </location>
</feature>
<evidence type="ECO:0000256" key="5">
    <source>
        <dbReference type="ARBA" id="ARBA00022452"/>
    </source>
</evidence>
<dbReference type="Gene3D" id="2.150.10.10">
    <property type="entry name" value="Serralysin-like metalloprotease, C-terminal"/>
    <property type="match status" value="1"/>
</dbReference>
<keyword evidence="6" id="KW-0812">Transmembrane</keyword>
<keyword evidence="10" id="KW-0998">Cell outer membrane</keyword>
<dbReference type="RefSeq" id="WP_237978386.1">
    <property type="nucleotide sequence ID" value="NZ_JAKNCT010000004.1"/>
</dbReference>